<dbReference type="Pfam" id="PF25472">
    <property type="entry name" value="DUF7902"/>
    <property type="match status" value="1"/>
</dbReference>
<feature type="region of interest" description="Disordered" evidence="1">
    <location>
        <begin position="1"/>
        <end position="35"/>
    </location>
</feature>
<proteinExistence type="predicted"/>
<dbReference type="InterPro" id="IPR003959">
    <property type="entry name" value="ATPase_AAA_core"/>
</dbReference>
<dbReference type="Proteomes" id="UP000528608">
    <property type="component" value="Unassembled WGS sequence"/>
</dbReference>
<dbReference type="RefSeq" id="WP_184743650.1">
    <property type="nucleotide sequence ID" value="NZ_JACHJF010000014.1"/>
</dbReference>
<organism evidence="5 6">
    <name type="scientific">Streptomyces eurocidicus</name>
    <name type="common">Streptoverticillium eurocidicus</name>
    <dbReference type="NCBI Taxonomy" id="66423"/>
    <lineage>
        <taxon>Bacteria</taxon>
        <taxon>Bacillati</taxon>
        <taxon>Actinomycetota</taxon>
        <taxon>Actinomycetes</taxon>
        <taxon>Kitasatosporales</taxon>
        <taxon>Streptomycetaceae</taxon>
        <taxon>Streptomyces</taxon>
    </lineage>
</organism>
<evidence type="ECO:0000313" key="5">
    <source>
        <dbReference type="EMBL" id="MBB5120878.1"/>
    </source>
</evidence>
<dbReference type="Gene3D" id="3.40.50.300">
    <property type="entry name" value="P-loop containing nucleotide triphosphate hydrolases"/>
    <property type="match status" value="1"/>
</dbReference>
<feature type="domain" description="ATPase AAA-type core" evidence="2">
    <location>
        <begin position="1478"/>
        <end position="1553"/>
    </location>
</feature>
<feature type="compositionally biased region" description="Basic and acidic residues" evidence="1">
    <location>
        <begin position="1"/>
        <end position="12"/>
    </location>
</feature>
<comment type="caution">
    <text evidence="5">The sequence shown here is derived from an EMBL/GenBank/DDBJ whole genome shotgun (WGS) entry which is preliminary data.</text>
</comment>
<reference evidence="5 6" key="1">
    <citation type="submission" date="2020-08" db="EMBL/GenBank/DDBJ databases">
        <title>Genomic Encyclopedia of Type Strains, Phase III (KMG-III): the genomes of soil and plant-associated and newly described type strains.</title>
        <authorList>
            <person name="Whitman W."/>
        </authorList>
    </citation>
    <scope>NUCLEOTIDE SEQUENCE [LARGE SCALE GENOMIC DNA]</scope>
    <source>
        <strain evidence="5 6">CECT 3259</strain>
    </source>
</reference>
<feature type="region of interest" description="Disordered" evidence="1">
    <location>
        <begin position="127"/>
        <end position="163"/>
    </location>
</feature>
<name>A0A7W8BDM2_STREU</name>
<dbReference type="SUPFAM" id="SSF52540">
    <property type="entry name" value="P-loop containing nucleoside triphosphate hydrolases"/>
    <property type="match status" value="1"/>
</dbReference>
<dbReference type="InterPro" id="IPR027417">
    <property type="entry name" value="P-loop_NTPase"/>
</dbReference>
<dbReference type="InterPro" id="IPR057224">
    <property type="entry name" value="DUF7902"/>
</dbReference>
<dbReference type="Pfam" id="PF00004">
    <property type="entry name" value="AAA"/>
    <property type="match status" value="1"/>
</dbReference>
<dbReference type="EMBL" id="JACHJF010000014">
    <property type="protein sequence ID" value="MBB5120878.1"/>
    <property type="molecule type" value="Genomic_DNA"/>
</dbReference>
<feature type="domain" description="DUF3686" evidence="3">
    <location>
        <begin position="322"/>
        <end position="678"/>
    </location>
</feature>
<gene>
    <name evidence="5" type="ORF">FHS36_004327</name>
</gene>
<dbReference type="GO" id="GO:0016887">
    <property type="term" value="F:ATP hydrolysis activity"/>
    <property type="evidence" value="ECO:0007669"/>
    <property type="project" value="InterPro"/>
</dbReference>
<feature type="domain" description="DUF7902" evidence="4">
    <location>
        <begin position="800"/>
        <end position="883"/>
    </location>
</feature>
<evidence type="ECO:0000259" key="2">
    <source>
        <dbReference type="Pfam" id="PF00004"/>
    </source>
</evidence>
<feature type="compositionally biased region" description="Gly residues" evidence="1">
    <location>
        <begin position="127"/>
        <end position="151"/>
    </location>
</feature>
<evidence type="ECO:0000259" key="4">
    <source>
        <dbReference type="Pfam" id="PF25472"/>
    </source>
</evidence>
<sequence>MITERRDTREEPGAGTAPGAHGDGSGAGPAGPDAGAYEVLRDRLTAQAGELRRRAEELNARRAAAFGSPGLRLLGTAVLRTEHPCAPRDIAAVGGHLLLGVRASGRPGPETAVEDVLTLHTVRVDGGGDAAAPGGTGGAGAQGGGGAGGGVASATASEGGAAGPGGASGLDGVAGADGAGGRIALVPASEGGVVASGGARGVVAAPGGAGAEGAGGSGGVVGVDGAGGRIALVTASGGGVVASGGARGVVAAPGGAGAEGAGGSGGVVGVDGAGGRIALVTASEGGVAAPDGAGGAGGVAAPGGVGPRVVLVGAPAGALPGLLHDPAFGKDFAELHRYYRDAALARLHRADGRLLAAFRTGPRPGDLRVLRWRIAADGTPAYLDAHGERDHAPPPSQELAWTPATRDDHVLGRHPHVSVAGEAFVSTVGGALTIKTENTTETAEGVHSEPVDEPLQSLADAEIEHARAGTLLLLRVRPYNESARRHFVFDTATGTVTRQDGIGQACLRLPDDQGIVFPGGYHLATGATRTFDTDTTGLRFEEAVAAPDGENVLYVFRAPDDGRTVLLPYNTLREEAATPLVCHGHALFDDGTLALLRAGADGPARAHTLQFWRTPFRSDAHIAAGPVADGPLERVGNADLVRCLSACLSLARAIPGTAPTPAALEPVVTACARVTDRFPWLADPGLGGLHTPLAAVRATADQVLRESGAVRALTRQAADELGEAAVHIASLVRRIRAEAPRTAGAWVDRITELRRAQGRLAALRELPYADVPRVDTLAADVAGDTAATARRAVAFLQRPDAFAADHADNEALTAEAEALATVDGAGPVADRITERTEGLQTLAEVVTGLDIGDAPARTAVLERVGEVLGGLNRARATLAARRRALRESEGRAAFAAETTLLGQAVTGALAAADTPEACEDQLGRLLLRLEDLEARFADHDGFLAELATRRADVHEAFAARRQSLQDARARRAERLAGSAARVLETIGRRAAALADLDAVHTYFASDPMVANVRRTTAELRELDDPVRADELTGRLAAARQEAVRALRDRADLFAEGDGDGPGPGTGRTLRLGRHRFTVTTRPAELTLVPHADGLALALTGTDYRAPVTDPGFAATRPHWDRLLPSESPEVYRAEHLAASVLATAGPAALQEADLPALVRRAAEAAYDEGYERGVHDHDATALLTALLRLGTGAGLLRHPAGARATAQLFWAHGPDAAAREETARRATSLGRARAAFGRPEAVDALKAELAGEVERFASAAGLDPAPSAAAAAYLVEHLAAGADGFVTAAPARALLDAFHTAVAGTSYAADLRATTGLPDRHRLALAWLGAYAAASGEHPDPGDLAEAVAVEVCPLLPRRASDAPLTATVDGLLGAHPRVTDRRLTLRLDEFHARTDRFRAHDVPAFRAYQRQRDALVARERARLRLDDFRPRVMSAFVRNRLVDEVYLPLIGDSLAKQLGTAAGRGEAAARTDRGGLLLLLSPPGYGKTTLMEYVADRLGLVFVKVNGPALGRGTTSLDPAEAPDAAARQEVEKINFALAAGNNTLLHLDDIQHTSPELLEKFLSLCDTQRRVEGVLDGAPRTYDLRGKRFAVSMAGNPYTGSGQRFHLPDMLANRADVRNLGDVLAGKEDVFALSFVENALTSHPVLAPLAARPPGDLPLLVRLAEGDTDVRADELGHPYPPAELDRVLAVLRHVLAARRTVLAVNDAYIASAARSDATRTEPPFLLQGSYRDMNRITERVAAVMTDAELAAAVGDHYAGEARTLAADAEANLLKLAELRGSLTPEQAVRWKEIKDAYVRVHALGGPEADPLTRAVAALGLLAERVSAVEAAISRAAGGPPSRG</sequence>
<accession>A0A7W8BDM2</accession>
<evidence type="ECO:0000313" key="6">
    <source>
        <dbReference type="Proteomes" id="UP000528608"/>
    </source>
</evidence>
<evidence type="ECO:0000256" key="1">
    <source>
        <dbReference type="SAM" id="MobiDB-lite"/>
    </source>
</evidence>
<dbReference type="InterPro" id="IPR020958">
    <property type="entry name" value="DUF3686"/>
</dbReference>
<feature type="domain" description="DUF3686" evidence="3">
    <location>
        <begin position="50"/>
        <end position="123"/>
    </location>
</feature>
<dbReference type="Pfam" id="PF12458">
    <property type="entry name" value="DUF3686"/>
    <property type="match status" value="2"/>
</dbReference>
<evidence type="ECO:0008006" key="7">
    <source>
        <dbReference type="Google" id="ProtNLM"/>
    </source>
</evidence>
<protein>
    <recommendedName>
        <fullName evidence="7">DNA repair ATPase</fullName>
    </recommendedName>
</protein>
<evidence type="ECO:0000259" key="3">
    <source>
        <dbReference type="Pfam" id="PF12458"/>
    </source>
</evidence>
<dbReference type="GO" id="GO:0005524">
    <property type="term" value="F:ATP binding"/>
    <property type="evidence" value="ECO:0007669"/>
    <property type="project" value="InterPro"/>
</dbReference>